<comment type="caution">
    <text evidence="2">The sequence shown here is derived from an EMBL/GenBank/DDBJ whole genome shotgun (WGS) entry which is preliminary data.</text>
</comment>
<reference evidence="2" key="1">
    <citation type="submission" date="2022-08" db="EMBL/GenBank/DDBJ databases">
        <title>Novel Bdellovibrio Species Isolated from Svalbard: Designation Bdellovibrio svalbardensis.</title>
        <authorList>
            <person name="Mitchell R.J."/>
            <person name="Choi S.Y."/>
        </authorList>
    </citation>
    <scope>NUCLEOTIDE SEQUENCE</scope>
    <source>
        <strain evidence="2">PAP01</strain>
    </source>
</reference>
<dbReference type="Proteomes" id="UP001152321">
    <property type="component" value="Unassembled WGS sequence"/>
</dbReference>
<dbReference type="SUPFAM" id="SSF48403">
    <property type="entry name" value="Ankyrin repeat"/>
    <property type="match status" value="1"/>
</dbReference>
<accession>A0ABT6DFV0</accession>
<sequence>MATWEEYKKTMRNEEDIFEYARQGDLPALVNYLAQGGDANRKNHRGYSLLMLAAYNEREAACRLLLEAGADVNGRDNSGNTILMGVSFKGYPQIASLLINSGADRKLRNCMGMTALLFAKTFRRADVVKILST</sequence>
<keyword evidence="1" id="KW-0040">ANK repeat</keyword>
<keyword evidence="3" id="KW-1185">Reference proteome</keyword>
<name>A0ABT6DFV0_9BACT</name>
<evidence type="ECO:0000256" key="1">
    <source>
        <dbReference type="PROSITE-ProRule" id="PRU00023"/>
    </source>
</evidence>
<dbReference type="EMBL" id="JANRMI010000001">
    <property type="protein sequence ID" value="MDG0815342.1"/>
    <property type="molecule type" value="Genomic_DNA"/>
</dbReference>
<feature type="repeat" description="ANK" evidence="1">
    <location>
        <begin position="45"/>
        <end position="77"/>
    </location>
</feature>
<dbReference type="PANTHER" id="PTHR24183">
    <property type="entry name" value="FIBRONECTIN TYPE 3 AND ANKYRIN REPEAT DOMAINS PROTEIN 1"/>
    <property type="match status" value="1"/>
</dbReference>
<evidence type="ECO:0000313" key="3">
    <source>
        <dbReference type="Proteomes" id="UP001152321"/>
    </source>
</evidence>
<organism evidence="2 3">
    <name type="scientific">Bdellovibrio svalbardensis</name>
    <dbReference type="NCBI Taxonomy" id="2972972"/>
    <lineage>
        <taxon>Bacteria</taxon>
        <taxon>Pseudomonadati</taxon>
        <taxon>Bdellovibrionota</taxon>
        <taxon>Bdellovibrionia</taxon>
        <taxon>Bdellovibrionales</taxon>
        <taxon>Pseudobdellovibrionaceae</taxon>
        <taxon>Bdellovibrio</taxon>
    </lineage>
</organism>
<dbReference type="InterPro" id="IPR002110">
    <property type="entry name" value="Ankyrin_rpt"/>
</dbReference>
<protein>
    <submittedName>
        <fullName evidence="2">Ankyrin repeat domain-containing protein</fullName>
    </submittedName>
</protein>
<dbReference type="PROSITE" id="PS50297">
    <property type="entry name" value="ANK_REP_REGION"/>
    <property type="match status" value="1"/>
</dbReference>
<gene>
    <name evidence="2" type="ORF">NWE73_03145</name>
</gene>
<dbReference type="PANTHER" id="PTHR24183:SF1">
    <property type="entry name" value="FIBRONECTIN TYPE 3 AND ANKYRIN REPEAT DOMAINS PROTEIN 1"/>
    <property type="match status" value="1"/>
</dbReference>
<proteinExistence type="predicted"/>
<dbReference type="PROSITE" id="PS50088">
    <property type="entry name" value="ANK_REPEAT"/>
    <property type="match status" value="1"/>
</dbReference>
<dbReference type="Pfam" id="PF12796">
    <property type="entry name" value="Ank_2"/>
    <property type="match status" value="1"/>
</dbReference>
<dbReference type="SMART" id="SM00248">
    <property type="entry name" value="ANK"/>
    <property type="match status" value="2"/>
</dbReference>
<evidence type="ECO:0000313" key="2">
    <source>
        <dbReference type="EMBL" id="MDG0815342.1"/>
    </source>
</evidence>
<dbReference type="Gene3D" id="1.25.40.20">
    <property type="entry name" value="Ankyrin repeat-containing domain"/>
    <property type="match status" value="1"/>
</dbReference>
<dbReference type="RefSeq" id="WP_277576818.1">
    <property type="nucleotide sequence ID" value="NZ_JANRMI010000001.1"/>
</dbReference>
<dbReference type="InterPro" id="IPR036770">
    <property type="entry name" value="Ankyrin_rpt-contain_sf"/>
</dbReference>